<dbReference type="Proteomes" id="UP000070687">
    <property type="component" value="Unassembled WGS sequence"/>
</dbReference>
<sequence>NKKAIAALAAGATLLSGIAVAVPALADGDVQTPKSACTDAQVADAKQAKKTLEQLKAECTPTEAQTAAYTKTDATDSKQGETKPGDTDKKDETKPGETDKKDETKPAKSGFKELLDKVKSVAGELGNSHKAYKDAFAKFEADKTPANKKAAEAAKSAYKAVVNKFGGSEKVKAFGAAVN</sequence>
<protein>
    <recommendedName>
        <fullName evidence="5">Peptidase</fullName>
    </recommendedName>
</protein>
<dbReference type="RefSeq" id="WP_064347364.1">
    <property type="nucleotide sequence ID" value="NZ_KQ956865.1"/>
</dbReference>
<feature type="region of interest" description="Disordered" evidence="1">
    <location>
        <begin position="56"/>
        <end position="113"/>
    </location>
</feature>
<dbReference type="PATRIC" id="fig|2702.100.peg.937"/>
<feature type="signal peptide" evidence="2">
    <location>
        <begin position="1"/>
        <end position="21"/>
    </location>
</feature>
<accession>A0A133NU61</accession>
<dbReference type="AlphaFoldDB" id="A0A133NU61"/>
<evidence type="ECO:0000256" key="2">
    <source>
        <dbReference type="SAM" id="SignalP"/>
    </source>
</evidence>
<dbReference type="EMBL" id="LRQB01000059">
    <property type="protein sequence ID" value="KXA19833.1"/>
    <property type="molecule type" value="Genomic_DNA"/>
</dbReference>
<evidence type="ECO:0000313" key="3">
    <source>
        <dbReference type="EMBL" id="KXA19833.1"/>
    </source>
</evidence>
<feature type="non-terminal residue" evidence="3">
    <location>
        <position position="1"/>
    </location>
</feature>
<feature type="compositionally biased region" description="Basic and acidic residues" evidence="1">
    <location>
        <begin position="73"/>
        <end position="113"/>
    </location>
</feature>
<comment type="caution">
    <text evidence="3">The sequence shown here is derived from an EMBL/GenBank/DDBJ whole genome shotgun (WGS) entry which is preliminary data.</text>
</comment>
<evidence type="ECO:0008006" key="5">
    <source>
        <dbReference type="Google" id="ProtNLM"/>
    </source>
</evidence>
<proteinExistence type="predicted"/>
<gene>
    <name evidence="3" type="ORF">HMPREF3208_00955</name>
</gene>
<feature type="chain" id="PRO_5038464650" description="Peptidase" evidence="2">
    <location>
        <begin position="22"/>
        <end position="179"/>
    </location>
</feature>
<name>A0A133NU61_GARVA</name>
<evidence type="ECO:0000256" key="1">
    <source>
        <dbReference type="SAM" id="MobiDB-lite"/>
    </source>
</evidence>
<reference evidence="3 4" key="1">
    <citation type="submission" date="2016-01" db="EMBL/GenBank/DDBJ databases">
        <authorList>
            <person name="Oliw E.H."/>
        </authorList>
    </citation>
    <scope>NUCLEOTIDE SEQUENCE [LARGE SCALE GENOMIC DNA]</scope>
    <source>
        <strain evidence="3 4">PSS_7772B</strain>
    </source>
</reference>
<evidence type="ECO:0000313" key="4">
    <source>
        <dbReference type="Proteomes" id="UP000070687"/>
    </source>
</evidence>
<feature type="non-terminal residue" evidence="3">
    <location>
        <position position="179"/>
    </location>
</feature>
<keyword evidence="2" id="KW-0732">Signal</keyword>
<organism evidence="3 4">
    <name type="scientific">Gardnerella vaginalis</name>
    <dbReference type="NCBI Taxonomy" id="2702"/>
    <lineage>
        <taxon>Bacteria</taxon>
        <taxon>Bacillati</taxon>
        <taxon>Actinomycetota</taxon>
        <taxon>Actinomycetes</taxon>
        <taxon>Bifidobacteriales</taxon>
        <taxon>Bifidobacteriaceae</taxon>
        <taxon>Gardnerella</taxon>
    </lineage>
</organism>